<protein>
    <recommendedName>
        <fullName evidence="4">General secretion pathway GspH domain-containing protein</fullName>
    </recommendedName>
</protein>
<organism evidence="2 3">
    <name type="scientific">Candidatus Doudnabacteria bacterium RIFCSPHIGHO2_01_52_17</name>
    <dbReference type="NCBI Taxonomy" id="1817820"/>
    <lineage>
        <taxon>Bacteria</taxon>
        <taxon>Candidatus Doudnaibacteriota</taxon>
    </lineage>
</organism>
<sequence length="159" mass="17138">MKNSGFTPTPKFGVSLQSKRGFTLVEIVVVMGLFAILAGFGLFLSIDFYRSYAFRAERDMLISVLQKARSQALNNIRETPHGVRLEDDSYILFQGSSYAAADHGFDQVVGAAPSISHTGLSEIVFTQLSGGANASGTIDVTDGLRTISISINNAGRISW</sequence>
<reference evidence="2 3" key="1">
    <citation type="journal article" date="2016" name="Nat. Commun.">
        <title>Thousands of microbial genomes shed light on interconnected biogeochemical processes in an aquifer system.</title>
        <authorList>
            <person name="Anantharaman K."/>
            <person name="Brown C.T."/>
            <person name="Hug L.A."/>
            <person name="Sharon I."/>
            <person name="Castelle C.J."/>
            <person name="Probst A.J."/>
            <person name="Thomas B.C."/>
            <person name="Singh A."/>
            <person name="Wilkins M.J."/>
            <person name="Karaoz U."/>
            <person name="Brodie E.L."/>
            <person name="Williams K.H."/>
            <person name="Hubbard S.S."/>
            <person name="Banfield J.F."/>
        </authorList>
    </citation>
    <scope>NUCLEOTIDE SEQUENCE [LARGE SCALE GENOMIC DNA]</scope>
</reference>
<proteinExistence type="predicted"/>
<keyword evidence="1" id="KW-1133">Transmembrane helix</keyword>
<gene>
    <name evidence="2" type="ORF">A3K06_03880</name>
</gene>
<name>A0A1F5NF81_9BACT</name>
<keyword evidence="1" id="KW-0472">Membrane</keyword>
<evidence type="ECO:0000313" key="3">
    <source>
        <dbReference type="Proteomes" id="UP000176547"/>
    </source>
</evidence>
<dbReference type="InterPro" id="IPR012902">
    <property type="entry name" value="N_methyl_site"/>
</dbReference>
<accession>A0A1F5NF81</accession>
<keyword evidence="1" id="KW-0812">Transmembrane</keyword>
<dbReference type="Pfam" id="PF07963">
    <property type="entry name" value="N_methyl"/>
    <property type="match status" value="1"/>
</dbReference>
<dbReference type="InterPro" id="IPR045584">
    <property type="entry name" value="Pilin-like"/>
</dbReference>
<comment type="caution">
    <text evidence="2">The sequence shown here is derived from an EMBL/GenBank/DDBJ whole genome shotgun (WGS) entry which is preliminary data.</text>
</comment>
<evidence type="ECO:0008006" key="4">
    <source>
        <dbReference type="Google" id="ProtNLM"/>
    </source>
</evidence>
<dbReference type="Proteomes" id="UP000176547">
    <property type="component" value="Unassembled WGS sequence"/>
</dbReference>
<dbReference type="Gene3D" id="3.30.700.10">
    <property type="entry name" value="Glycoprotein, Type 4 Pilin"/>
    <property type="match status" value="1"/>
</dbReference>
<dbReference type="EMBL" id="MFEG01000013">
    <property type="protein sequence ID" value="OGE76275.1"/>
    <property type="molecule type" value="Genomic_DNA"/>
</dbReference>
<dbReference type="AlphaFoldDB" id="A0A1F5NF81"/>
<feature type="transmembrane region" description="Helical" evidence="1">
    <location>
        <begin position="27"/>
        <end position="49"/>
    </location>
</feature>
<dbReference type="NCBIfam" id="TIGR02532">
    <property type="entry name" value="IV_pilin_GFxxxE"/>
    <property type="match status" value="1"/>
</dbReference>
<dbReference type="SUPFAM" id="SSF54523">
    <property type="entry name" value="Pili subunits"/>
    <property type="match status" value="1"/>
</dbReference>
<evidence type="ECO:0000256" key="1">
    <source>
        <dbReference type="SAM" id="Phobius"/>
    </source>
</evidence>
<evidence type="ECO:0000313" key="2">
    <source>
        <dbReference type="EMBL" id="OGE76275.1"/>
    </source>
</evidence>